<dbReference type="Pfam" id="PF14254">
    <property type="entry name" value="DUF4348"/>
    <property type="match status" value="1"/>
</dbReference>
<dbReference type="Gene3D" id="3.10.450.410">
    <property type="match status" value="1"/>
</dbReference>
<proteinExistence type="predicted"/>
<evidence type="ECO:0000313" key="2">
    <source>
        <dbReference type="Proteomes" id="UP000559010"/>
    </source>
</evidence>
<dbReference type="AlphaFoldDB" id="A0A848J4X4"/>
<evidence type="ECO:0000313" key="1">
    <source>
        <dbReference type="EMBL" id="NMM50766.1"/>
    </source>
</evidence>
<keyword evidence="2" id="KW-1185">Reference proteome</keyword>
<dbReference type="PROSITE" id="PS51257">
    <property type="entry name" value="PROKAR_LIPOPROTEIN"/>
    <property type="match status" value="1"/>
</dbReference>
<gene>
    <name evidence="1" type="ORF">HH304_20320</name>
</gene>
<sequence length="166" mass="19318">MNRLIIILLIITIGCNHSEINSTEGDLEVSDTTKLTLAEHSTIIEEVIETEELVPEEFDSFFDKYSTDSIFQITRTLFPLEEKIWEIGEDEPTSETINRSQWNFITFNYHDSLSTRKIDPYTQSVNYGMDTTKIEIRGVDNGIFTDFNFVNRDGQWFLISIHDYSN</sequence>
<reference evidence="1 2" key="1">
    <citation type="submission" date="2020-04" db="EMBL/GenBank/DDBJ databases">
        <title>Flammeovirgaceae bacterium KN852 isolated from deep sea.</title>
        <authorList>
            <person name="Zhang D.-C."/>
        </authorList>
    </citation>
    <scope>NUCLEOTIDE SEQUENCE [LARGE SCALE GENOMIC DNA]</scope>
    <source>
        <strain evidence="1 2">KN852</strain>
    </source>
</reference>
<name>A0A848J4X4_9BACT</name>
<comment type="caution">
    <text evidence="1">The sequence shown here is derived from an EMBL/GenBank/DDBJ whole genome shotgun (WGS) entry which is preliminary data.</text>
</comment>
<accession>A0A848J4X4</accession>
<organism evidence="1 2">
    <name type="scientific">Marinigracilibium pacificum</name>
    <dbReference type="NCBI Taxonomy" id="2729599"/>
    <lineage>
        <taxon>Bacteria</taxon>
        <taxon>Pseudomonadati</taxon>
        <taxon>Bacteroidota</taxon>
        <taxon>Cytophagia</taxon>
        <taxon>Cytophagales</taxon>
        <taxon>Flammeovirgaceae</taxon>
        <taxon>Marinigracilibium</taxon>
    </lineage>
</organism>
<dbReference type="RefSeq" id="WP_169685134.1">
    <property type="nucleotide sequence ID" value="NZ_JABBNU010000016.1"/>
</dbReference>
<dbReference type="EMBL" id="JABBNU010000016">
    <property type="protein sequence ID" value="NMM50766.1"/>
    <property type="molecule type" value="Genomic_DNA"/>
</dbReference>
<dbReference type="InterPro" id="IPR025590">
    <property type="entry name" value="DUF4348"/>
</dbReference>
<dbReference type="Proteomes" id="UP000559010">
    <property type="component" value="Unassembled WGS sequence"/>
</dbReference>
<protein>
    <submittedName>
        <fullName evidence="1">DUF4348 domain-containing protein</fullName>
    </submittedName>
</protein>